<dbReference type="NCBIfam" id="TIGR04213">
    <property type="entry name" value="PGF_pre_PGF"/>
    <property type="match status" value="1"/>
</dbReference>
<dbReference type="InterPro" id="IPR026453">
    <property type="entry name" value="PGF_pre_PGF"/>
</dbReference>
<dbReference type="HOGENOM" id="CLU_745162_0_0_2"/>
<feature type="region of interest" description="Disordered" evidence="1">
    <location>
        <begin position="132"/>
        <end position="164"/>
    </location>
</feature>
<evidence type="ECO:0000313" key="2">
    <source>
        <dbReference type="EMBL" id="AGF95670.1"/>
    </source>
</evidence>
<organism evidence="2 3">
    <name type="scientific">Methanosarcina mazei Tuc01</name>
    <dbReference type="NCBI Taxonomy" id="1236903"/>
    <lineage>
        <taxon>Archaea</taxon>
        <taxon>Methanobacteriati</taxon>
        <taxon>Methanobacteriota</taxon>
        <taxon>Stenosarchaea group</taxon>
        <taxon>Methanomicrobia</taxon>
        <taxon>Methanosarcinales</taxon>
        <taxon>Methanosarcinaceae</taxon>
        <taxon>Methanosarcina</taxon>
    </lineage>
</organism>
<feature type="compositionally biased region" description="Gly residues" evidence="1">
    <location>
        <begin position="135"/>
        <end position="157"/>
    </location>
</feature>
<dbReference type="EMBL" id="CP004144">
    <property type="protein sequence ID" value="AGF95670.1"/>
    <property type="molecule type" value="Genomic_DNA"/>
</dbReference>
<dbReference type="Proteomes" id="UP000011718">
    <property type="component" value="Chromosome"/>
</dbReference>
<protein>
    <submittedName>
        <fullName evidence="2">Cell surface protein</fullName>
    </submittedName>
</protein>
<dbReference type="KEGG" id="mmaz:MmTuc01_0220"/>
<sequence length="413" mass="44295">MRQPEFKIAFALLMALILCAVPASAGSAERVLPSSVSANEVFQVTVNVADYGAAGQVLEKLPAGFTFVSSTLPEKAVTVNGDKVSFLLMTEKSFSYTLKAPASSGTYQFSGILRDINKAEFPILPSSSSIKVGSSSGGGSGGGSKSSGSSSGGGAGGSPEPQNNVEAKELSQSYVSDGKHVRFDFPNGVTCIRYVEFDARKTLGKITTIVEMLKGQSKLVPSLPEGTVYKNVNIWVGSGGIANSDNIKNAVVGFRVEKTWLDKYGVDTDDKDSLNLWYYDKGWTKLETTKLDESDSTYVYYEARTPGFGSFAIVAAEPASIEIEPVDEDTEGNISSEPQKPVRNWRSMPGFESAALLGAVGAAYVPSREYGVLLARVPSREYGVLFTRIPSREYGVLFTRCARSRGLIFGHYS</sequence>
<gene>
    <name evidence="2" type="ORF">MmTuc01_0220</name>
</gene>
<name>M1Q062_METMZ</name>
<evidence type="ECO:0000313" key="3">
    <source>
        <dbReference type="Proteomes" id="UP000011718"/>
    </source>
</evidence>
<proteinExistence type="predicted"/>
<reference evidence="2 3" key="1">
    <citation type="journal article" date="2013" name="Genome Announc.">
        <title>Complete Genome of a Methanosarcina mazei Strain Isolated from Sediment Samples from an Amazonian Flooded Area.</title>
        <authorList>
            <person name="Assis das Gracas D."/>
            <person name="Thiago Juca Ramos R."/>
            <person name="Vieira Araujo A.C."/>
            <person name="Zahlouth R."/>
            <person name="Ribeiro Carneiro A."/>
            <person name="Souza Lopes T."/>
            <person name="Azevedo Barauna R."/>
            <person name="Azevedo V."/>
            <person name="Cruz Schneider M.P."/>
            <person name="Pellizari V.H."/>
            <person name="Silva A."/>
        </authorList>
    </citation>
    <scope>NUCLEOTIDE SEQUENCE [LARGE SCALE GENOMIC DNA]</scope>
    <source>
        <strain evidence="2 3">Tuc01</strain>
    </source>
</reference>
<dbReference type="AlphaFoldDB" id="M1Q062"/>
<evidence type="ECO:0000256" key="1">
    <source>
        <dbReference type="SAM" id="MobiDB-lite"/>
    </source>
</evidence>
<accession>M1Q062</accession>
<dbReference type="BioCyc" id="MMAZ1236903:G139K-216-MONOMER"/>